<dbReference type="EMBL" id="CP001734">
    <property type="protein sequence ID" value="ACV67620.1"/>
    <property type="molecule type" value="Genomic_DNA"/>
</dbReference>
<organism evidence="2 3">
    <name type="scientific">Desulfohalobium retbaense (strain ATCC 49708 / DSM 5692 / JCM 16813 / HR100)</name>
    <dbReference type="NCBI Taxonomy" id="485915"/>
    <lineage>
        <taxon>Bacteria</taxon>
        <taxon>Pseudomonadati</taxon>
        <taxon>Thermodesulfobacteriota</taxon>
        <taxon>Desulfovibrionia</taxon>
        <taxon>Desulfovibrionales</taxon>
        <taxon>Desulfohalobiaceae</taxon>
        <taxon>Desulfohalobium</taxon>
    </lineage>
</organism>
<dbReference type="Pfam" id="PF12669">
    <property type="entry name" value="FeoB_associated"/>
    <property type="match status" value="1"/>
</dbReference>
<dbReference type="HOGENOM" id="CLU_2914994_0_0_7"/>
<keyword evidence="1" id="KW-0812">Transmembrane</keyword>
<feature type="transmembrane region" description="Helical" evidence="1">
    <location>
        <begin position="6"/>
        <end position="22"/>
    </location>
</feature>
<evidence type="ECO:0000256" key="1">
    <source>
        <dbReference type="SAM" id="Phobius"/>
    </source>
</evidence>
<gene>
    <name evidence="2" type="ordered locus">Dret_0318</name>
</gene>
<evidence type="ECO:0000313" key="3">
    <source>
        <dbReference type="Proteomes" id="UP000001052"/>
    </source>
</evidence>
<keyword evidence="1" id="KW-1133">Transmembrane helix</keyword>
<sequence>MLEKIIVIGIVLAALAFVLRRWRASWKAAQRGESLCSGCGGCGPDQTTCQSQTTIKDMRDE</sequence>
<evidence type="ECO:0008006" key="4">
    <source>
        <dbReference type="Google" id="ProtNLM"/>
    </source>
</evidence>
<dbReference type="Proteomes" id="UP000001052">
    <property type="component" value="Chromosome"/>
</dbReference>
<keyword evidence="1" id="KW-0472">Membrane</keyword>
<proteinExistence type="predicted"/>
<reference evidence="3" key="1">
    <citation type="submission" date="2009-09" db="EMBL/GenBank/DDBJ databases">
        <title>The complete chromosome of Desulfohalobium retbaense DSM 5692.</title>
        <authorList>
            <consortium name="US DOE Joint Genome Institute (JGI-PGF)"/>
            <person name="Lucas S."/>
            <person name="Copeland A."/>
            <person name="Lapidus A."/>
            <person name="Glavina del Rio T."/>
            <person name="Dalin E."/>
            <person name="Tice H."/>
            <person name="Bruce D."/>
            <person name="Goodwin L."/>
            <person name="Pitluck S."/>
            <person name="Kyrpides N."/>
            <person name="Mavromatis K."/>
            <person name="Ivanova N."/>
            <person name="Mikhailova N."/>
            <person name="Munk A.C."/>
            <person name="Brettin T."/>
            <person name="Detter J.C."/>
            <person name="Han C."/>
            <person name="Tapia R."/>
            <person name="Larimer F."/>
            <person name="Land M."/>
            <person name="Hauser L."/>
            <person name="Markowitz V."/>
            <person name="Cheng J.-F."/>
            <person name="Hugenholtz P."/>
            <person name="Woyke T."/>
            <person name="Wu D."/>
            <person name="Spring S."/>
            <person name="Klenk H.-P."/>
            <person name="Eisen J.A."/>
        </authorList>
    </citation>
    <scope>NUCLEOTIDE SEQUENCE [LARGE SCALE GENOMIC DNA]</scope>
    <source>
        <strain evidence="3">DSM 5692</strain>
    </source>
</reference>
<dbReference type="RefSeq" id="WP_015750779.1">
    <property type="nucleotide sequence ID" value="NC_013223.1"/>
</dbReference>
<accession>C8WZZ5</accession>
<dbReference type="KEGG" id="drt:Dret_0318"/>
<reference evidence="2 3" key="2">
    <citation type="journal article" date="2010" name="Stand. Genomic Sci.">
        <title>Complete genome sequence of Desulfohalobium retbaense type strain (HR(100)).</title>
        <authorList>
            <person name="Spring S."/>
            <person name="Nolan M."/>
            <person name="Lapidus A."/>
            <person name="Glavina Del Rio T."/>
            <person name="Copeland A."/>
            <person name="Tice H."/>
            <person name="Cheng J.F."/>
            <person name="Lucas S."/>
            <person name="Land M."/>
            <person name="Chen F."/>
            <person name="Bruce D."/>
            <person name="Goodwin L."/>
            <person name="Pitluck S."/>
            <person name="Ivanova N."/>
            <person name="Mavromatis K."/>
            <person name="Mikhailova N."/>
            <person name="Pati A."/>
            <person name="Chen A."/>
            <person name="Palaniappan K."/>
            <person name="Hauser L."/>
            <person name="Chang Y.J."/>
            <person name="Jeffries C.D."/>
            <person name="Munk C."/>
            <person name="Kiss H."/>
            <person name="Chain P."/>
            <person name="Han C."/>
            <person name="Brettin T."/>
            <person name="Detter J.C."/>
            <person name="Schuler E."/>
            <person name="Goker M."/>
            <person name="Rohde M."/>
            <person name="Bristow J."/>
            <person name="Eisen J.A."/>
            <person name="Markowitz V."/>
            <person name="Hugenholtz P."/>
            <person name="Kyrpides N.C."/>
            <person name="Klenk H.P."/>
        </authorList>
    </citation>
    <scope>NUCLEOTIDE SEQUENCE [LARGE SCALE GENOMIC DNA]</scope>
    <source>
        <strain evidence="2 3">DSM 5692</strain>
    </source>
</reference>
<dbReference type="AlphaFoldDB" id="C8WZZ5"/>
<protein>
    <recommendedName>
        <fullName evidence="4">FeoB-associated Cys-rich membrane protein</fullName>
    </recommendedName>
</protein>
<keyword evidence="3" id="KW-1185">Reference proteome</keyword>
<dbReference type="STRING" id="485915.Dret_0318"/>
<evidence type="ECO:0000313" key="2">
    <source>
        <dbReference type="EMBL" id="ACV67620.1"/>
    </source>
</evidence>
<name>C8WZZ5_DESRD</name>